<proteinExistence type="predicted"/>
<evidence type="ECO:0000313" key="2">
    <source>
        <dbReference type="EMBL" id="MFC5768496.1"/>
    </source>
</evidence>
<accession>A0ABW1AN92</accession>
<evidence type="ECO:0000313" key="3">
    <source>
        <dbReference type="Proteomes" id="UP001595974"/>
    </source>
</evidence>
<dbReference type="RefSeq" id="WP_096450660.1">
    <property type="nucleotide sequence ID" value="NZ_JBHSOG010000011.1"/>
</dbReference>
<protein>
    <submittedName>
        <fullName evidence="2">Type II toxin-antitoxin system YhaV family toxin</fullName>
    </submittedName>
</protein>
<evidence type="ECO:0000256" key="1">
    <source>
        <dbReference type="SAM" id="MobiDB-lite"/>
    </source>
</evidence>
<gene>
    <name evidence="2" type="ORF">ACFPTN_03835</name>
</gene>
<sequence>MQRHGWTLLFHEGFIEQLRKVQAAAVPLSDSEPQQFDGDANAKLFQALSHRVMDAVPGDPSRDEFRYCNIAEPAHSNWRCARIGRRFRLFFRYDARAKVIVFAALKDRATAIAPSREQSDALSSQIDPTVTKVRRQRMTRPRQER</sequence>
<reference evidence="3" key="1">
    <citation type="journal article" date="2019" name="Int. J. Syst. Evol. Microbiol.">
        <title>The Global Catalogue of Microorganisms (GCM) 10K type strain sequencing project: providing services to taxonomists for standard genome sequencing and annotation.</title>
        <authorList>
            <consortium name="The Broad Institute Genomics Platform"/>
            <consortium name="The Broad Institute Genome Sequencing Center for Infectious Disease"/>
            <person name="Wu L."/>
            <person name="Ma J."/>
        </authorList>
    </citation>
    <scope>NUCLEOTIDE SEQUENCE [LARGE SCALE GENOMIC DNA]</scope>
    <source>
        <strain evidence="3">SHR3</strain>
    </source>
</reference>
<feature type="compositionally biased region" description="Basic residues" evidence="1">
    <location>
        <begin position="132"/>
        <end position="145"/>
    </location>
</feature>
<name>A0ABW1AN92_9RHOO</name>
<dbReference type="Proteomes" id="UP001595974">
    <property type="component" value="Unassembled WGS sequence"/>
</dbReference>
<dbReference type="EMBL" id="JBHSOG010000011">
    <property type="protein sequence ID" value="MFC5768496.1"/>
    <property type="molecule type" value="Genomic_DNA"/>
</dbReference>
<organism evidence="2 3">
    <name type="scientific">Thauera sinica</name>
    <dbReference type="NCBI Taxonomy" id="2665146"/>
    <lineage>
        <taxon>Bacteria</taxon>
        <taxon>Pseudomonadati</taxon>
        <taxon>Pseudomonadota</taxon>
        <taxon>Betaproteobacteria</taxon>
        <taxon>Rhodocyclales</taxon>
        <taxon>Zoogloeaceae</taxon>
        <taxon>Thauera</taxon>
    </lineage>
</organism>
<dbReference type="Pfam" id="PF11663">
    <property type="entry name" value="Toxin_YhaV"/>
    <property type="match status" value="1"/>
</dbReference>
<feature type="region of interest" description="Disordered" evidence="1">
    <location>
        <begin position="114"/>
        <end position="145"/>
    </location>
</feature>
<comment type="caution">
    <text evidence="2">The sequence shown here is derived from an EMBL/GenBank/DDBJ whole genome shotgun (WGS) entry which is preliminary data.</text>
</comment>
<keyword evidence="3" id="KW-1185">Reference proteome</keyword>
<dbReference type="InterPro" id="IPR021679">
    <property type="entry name" value="Toxin_endonuclease_YhaV"/>
</dbReference>